<dbReference type="Pfam" id="PF00106">
    <property type="entry name" value="adh_short"/>
    <property type="match status" value="1"/>
</dbReference>
<keyword evidence="5" id="KW-1185">Reference proteome</keyword>
<evidence type="ECO:0000256" key="1">
    <source>
        <dbReference type="ARBA" id="ARBA00006484"/>
    </source>
</evidence>
<dbReference type="PRINTS" id="PR00081">
    <property type="entry name" value="GDHRDH"/>
</dbReference>
<dbReference type="EMBL" id="JANEYF010002024">
    <property type="protein sequence ID" value="KAJ8952451.1"/>
    <property type="molecule type" value="Genomic_DNA"/>
</dbReference>
<sequence>MVVSMTRWVDKVAVVTGASAGIGREITKELVKQGLKVVGVARRVELIEALAIEIKRYKGKLYPLKCDVMKEEDVENIFQWIKENLGPVHIMINNAGVFTNTNLIEGDVKLWKQVLDTNVLGLCIGTREAVKNMRANNIDGHIIHINSIGGHVVPYFYASNVYPASKHGVTALTETLRRELTAKKLNIKITSISPGIVRTDIMSNCNEELIELFASSPALQSEDVVDAVIYALSTGPNVQVILNRFKNVS</sequence>
<reference evidence="4" key="1">
    <citation type="journal article" date="2023" name="Insect Mol. Biol.">
        <title>Genome sequencing provides insights into the evolution of gene families encoding plant cell wall-degrading enzymes in longhorned beetles.</title>
        <authorList>
            <person name="Shin N.R."/>
            <person name="Okamura Y."/>
            <person name="Kirsch R."/>
            <person name="Pauchet Y."/>
        </authorList>
    </citation>
    <scope>NUCLEOTIDE SEQUENCE</scope>
    <source>
        <strain evidence="4">RBIC_L_NR</strain>
    </source>
</reference>
<dbReference type="PANTHER" id="PTHR43115:SF4">
    <property type="entry name" value="DEHYDROGENASE_REDUCTASE SDR FAMILY MEMBER 11"/>
    <property type="match status" value="1"/>
</dbReference>
<dbReference type="PANTHER" id="PTHR43115">
    <property type="entry name" value="DEHYDROGENASE/REDUCTASE SDR FAMILY MEMBER 11"/>
    <property type="match status" value="1"/>
</dbReference>
<dbReference type="InterPro" id="IPR002347">
    <property type="entry name" value="SDR_fam"/>
</dbReference>
<dbReference type="PRINTS" id="PR00080">
    <property type="entry name" value="SDRFAMILY"/>
</dbReference>
<comment type="caution">
    <text evidence="4">The sequence shown here is derived from an EMBL/GenBank/DDBJ whole genome shotgun (WGS) entry which is preliminary data.</text>
</comment>
<dbReference type="GO" id="GO:0016616">
    <property type="term" value="F:oxidoreductase activity, acting on the CH-OH group of donors, NAD or NADP as acceptor"/>
    <property type="evidence" value="ECO:0007669"/>
    <property type="project" value="UniProtKB-ARBA"/>
</dbReference>
<feature type="non-terminal residue" evidence="4">
    <location>
        <position position="249"/>
    </location>
</feature>
<accession>A0AAV8YL33</accession>
<dbReference type="InterPro" id="IPR036291">
    <property type="entry name" value="NAD(P)-bd_dom_sf"/>
</dbReference>
<dbReference type="FunFam" id="3.40.50.720:FF:000047">
    <property type="entry name" value="NADP-dependent L-serine/L-allo-threonine dehydrogenase"/>
    <property type="match status" value="1"/>
</dbReference>
<dbReference type="Proteomes" id="UP001162156">
    <property type="component" value="Unassembled WGS sequence"/>
</dbReference>
<evidence type="ECO:0008006" key="6">
    <source>
        <dbReference type="Google" id="ProtNLM"/>
    </source>
</evidence>
<proteinExistence type="inferred from homology"/>
<dbReference type="AlphaFoldDB" id="A0AAV8YL33"/>
<comment type="similarity">
    <text evidence="1 3">Belongs to the short-chain dehydrogenases/reductases (SDR) family.</text>
</comment>
<evidence type="ECO:0000256" key="3">
    <source>
        <dbReference type="RuleBase" id="RU000363"/>
    </source>
</evidence>
<evidence type="ECO:0000313" key="4">
    <source>
        <dbReference type="EMBL" id="KAJ8952451.1"/>
    </source>
</evidence>
<dbReference type="SUPFAM" id="SSF51735">
    <property type="entry name" value="NAD(P)-binding Rossmann-fold domains"/>
    <property type="match status" value="1"/>
</dbReference>
<keyword evidence="2" id="KW-0560">Oxidoreductase</keyword>
<dbReference type="Gene3D" id="3.40.50.720">
    <property type="entry name" value="NAD(P)-binding Rossmann-like Domain"/>
    <property type="match status" value="1"/>
</dbReference>
<evidence type="ECO:0000256" key="2">
    <source>
        <dbReference type="ARBA" id="ARBA00023002"/>
    </source>
</evidence>
<protein>
    <recommendedName>
        <fullName evidence="6">Farnesol dehydrogenase</fullName>
    </recommendedName>
</protein>
<organism evidence="4 5">
    <name type="scientific">Rhamnusium bicolor</name>
    <dbReference type="NCBI Taxonomy" id="1586634"/>
    <lineage>
        <taxon>Eukaryota</taxon>
        <taxon>Metazoa</taxon>
        <taxon>Ecdysozoa</taxon>
        <taxon>Arthropoda</taxon>
        <taxon>Hexapoda</taxon>
        <taxon>Insecta</taxon>
        <taxon>Pterygota</taxon>
        <taxon>Neoptera</taxon>
        <taxon>Endopterygota</taxon>
        <taxon>Coleoptera</taxon>
        <taxon>Polyphaga</taxon>
        <taxon>Cucujiformia</taxon>
        <taxon>Chrysomeloidea</taxon>
        <taxon>Cerambycidae</taxon>
        <taxon>Lepturinae</taxon>
        <taxon>Rhagiini</taxon>
        <taxon>Rhamnusium</taxon>
    </lineage>
</organism>
<gene>
    <name evidence="4" type="ORF">NQ314_007524</name>
</gene>
<name>A0AAV8YL33_9CUCU</name>
<evidence type="ECO:0000313" key="5">
    <source>
        <dbReference type="Proteomes" id="UP001162156"/>
    </source>
</evidence>